<gene>
    <name evidence="2" type="ORF">BW730_10380</name>
</gene>
<dbReference type="KEGG" id="tes:BW730_10380"/>
<keyword evidence="3" id="KW-1185">Reference proteome</keyword>
<feature type="region of interest" description="Disordered" evidence="1">
    <location>
        <begin position="1"/>
        <end position="69"/>
    </location>
</feature>
<dbReference type="Proteomes" id="UP000188145">
    <property type="component" value="Chromosome"/>
</dbReference>
<organism evidence="2 3">
    <name type="scientific">Tessaracoccus aquimaris</name>
    <dbReference type="NCBI Taxonomy" id="1332264"/>
    <lineage>
        <taxon>Bacteria</taxon>
        <taxon>Bacillati</taxon>
        <taxon>Actinomycetota</taxon>
        <taxon>Actinomycetes</taxon>
        <taxon>Propionibacteriales</taxon>
        <taxon>Propionibacteriaceae</taxon>
        <taxon>Tessaracoccus</taxon>
    </lineage>
</organism>
<sequence>MAETRKFKPTEGDDLQKQVREAIGETVRPFEAGRKGQSQDPTDDENGAAAPSITDLDASTGFLFYPPAE</sequence>
<dbReference type="RefSeq" id="WP_077686175.1">
    <property type="nucleotide sequence ID" value="NZ_CP019606.1"/>
</dbReference>
<evidence type="ECO:0000313" key="3">
    <source>
        <dbReference type="Proteomes" id="UP000188145"/>
    </source>
</evidence>
<feature type="compositionally biased region" description="Basic and acidic residues" evidence="1">
    <location>
        <begin position="1"/>
        <end position="23"/>
    </location>
</feature>
<accession>A0A1Q2CP78</accession>
<evidence type="ECO:0000313" key="2">
    <source>
        <dbReference type="EMBL" id="AQP47840.1"/>
    </source>
</evidence>
<proteinExistence type="predicted"/>
<dbReference type="STRING" id="1332264.BW730_10380"/>
<protein>
    <submittedName>
        <fullName evidence="2">Uncharacterized protein</fullName>
    </submittedName>
</protein>
<dbReference type="EMBL" id="CP019606">
    <property type="protein sequence ID" value="AQP47840.1"/>
    <property type="molecule type" value="Genomic_DNA"/>
</dbReference>
<evidence type="ECO:0000256" key="1">
    <source>
        <dbReference type="SAM" id="MobiDB-lite"/>
    </source>
</evidence>
<dbReference type="OrthoDB" id="3734334at2"/>
<name>A0A1Q2CP78_9ACTN</name>
<reference evidence="3" key="1">
    <citation type="submission" date="2017-02" db="EMBL/GenBank/DDBJ databases">
        <title>Tessaracoccus aquaemaris sp. nov., isolated from the intestine of a Korean rockfish, Sebastes schlegelii, in a marine aquaculture pond.</title>
        <authorList>
            <person name="Tak E.J."/>
            <person name="Bae J.-W."/>
        </authorList>
    </citation>
    <scope>NUCLEOTIDE SEQUENCE [LARGE SCALE GENOMIC DNA]</scope>
    <source>
        <strain evidence="3">NSG39</strain>
    </source>
</reference>
<dbReference type="AlphaFoldDB" id="A0A1Q2CP78"/>